<evidence type="ECO:0000313" key="2">
    <source>
        <dbReference type="Proteomes" id="UP001283361"/>
    </source>
</evidence>
<gene>
    <name evidence="1" type="ORF">RRG08_009761</name>
</gene>
<accession>A0AAE0YYS2</accession>
<sequence length="70" mass="7934">MLVHRCLMATLNTSKQQQFLTIQQESSIGYSIAVAVLNKSRVSLQYFIAVVTPNFSEQDQYLMLHCCCCS</sequence>
<keyword evidence="2" id="KW-1185">Reference proteome</keyword>
<organism evidence="1 2">
    <name type="scientific">Elysia crispata</name>
    <name type="common">lettuce slug</name>
    <dbReference type="NCBI Taxonomy" id="231223"/>
    <lineage>
        <taxon>Eukaryota</taxon>
        <taxon>Metazoa</taxon>
        <taxon>Spiralia</taxon>
        <taxon>Lophotrochozoa</taxon>
        <taxon>Mollusca</taxon>
        <taxon>Gastropoda</taxon>
        <taxon>Heterobranchia</taxon>
        <taxon>Euthyneura</taxon>
        <taxon>Panpulmonata</taxon>
        <taxon>Sacoglossa</taxon>
        <taxon>Placobranchoidea</taxon>
        <taxon>Plakobranchidae</taxon>
        <taxon>Elysia</taxon>
    </lineage>
</organism>
<dbReference type="EMBL" id="JAWDGP010005112">
    <property type="protein sequence ID" value="KAK3759575.1"/>
    <property type="molecule type" value="Genomic_DNA"/>
</dbReference>
<dbReference type="AlphaFoldDB" id="A0AAE0YYS2"/>
<name>A0AAE0YYS2_9GAST</name>
<reference evidence="1" key="1">
    <citation type="journal article" date="2023" name="G3 (Bethesda)">
        <title>A reference genome for the long-term kleptoplast-retaining sea slug Elysia crispata morphotype clarki.</title>
        <authorList>
            <person name="Eastman K.E."/>
            <person name="Pendleton A.L."/>
            <person name="Shaikh M.A."/>
            <person name="Suttiyut T."/>
            <person name="Ogas R."/>
            <person name="Tomko P."/>
            <person name="Gavelis G."/>
            <person name="Widhalm J.R."/>
            <person name="Wisecaver J.H."/>
        </authorList>
    </citation>
    <scope>NUCLEOTIDE SEQUENCE</scope>
    <source>
        <strain evidence="1">ECLA1</strain>
    </source>
</reference>
<dbReference type="Proteomes" id="UP001283361">
    <property type="component" value="Unassembled WGS sequence"/>
</dbReference>
<proteinExistence type="predicted"/>
<protein>
    <submittedName>
        <fullName evidence="1">Uncharacterized protein</fullName>
    </submittedName>
</protein>
<comment type="caution">
    <text evidence="1">The sequence shown here is derived from an EMBL/GenBank/DDBJ whole genome shotgun (WGS) entry which is preliminary data.</text>
</comment>
<evidence type="ECO:0000313" key="1">
    <source>
        <dbReference type="EMBL" id="KAK3759575.1"/>
    </source>
</evidence>